<comment type="caution">
    <text evidence="1">The sequence shown here is derived from an EMBL/GenBank/DDBJ whole genome shotgun (WGS) entry which is preliminary data.</text>
</comment>
<keyword evidence="2" id="KW-1185">Reference proteome</keyword>
<evidence type="ECO:0000313" key="2">
    <source>
        <dbReference type="Proteomes" id="UP001302812"/>
    </source>
</evidence>
<accession>A0AAN6TPF9</accession>
<dbReference type="RefSeq" id="XP_064675321.1">
    <property type="nucleotide sequence ID" value="XM_064810214.1"/>
</dbReference>
<evidence type="ECO:0000313" key="1">
    <source>
        <dbReference type="EMBL" id="KAK4117751.1"/>
    </source>
</evidence>
<gene>
    <name evidence="1" type="ORF">N656DRAFT_59157</name>
</gene>
<proteinExistence type="predicted"/>
<reference evidence="1" key="1">
    <citation type="journal article" date="2023" name="Mol. Phylogenet. Evol.">
        <title>Genome-scale phylogeny and comparative genomics of the fungal order Sordariales.</title>
        <authorList>
            <person name="Hensen N."/>
            <person name="Bonometti L."/>
            <person name="Westerberg I."/>
            <person name="Brannstrom I.O."/>
            <person name="Guillou S."/>
            <person name="Cros-Aarteil S."/>
            <person name="Calhoun S."/>
            <person name="Haridas S."/>
            <person name="Kuo A."/>
            <person name="Mondo S."/>
            <person name="Pangilinan J."/>
            <person name="Riley R."/>
            <person name="LaButti K."/>
            <person name="Andreopoulos B."/>
            <person name="Lipzen A."/>
            <person name="Chen C."/>
            <person name="Yan M."/>
            <person name="Daum C."/>
            <person name="Ng V."/>
            <person name="Clum A."/>
            <person name="Steindorff A."/>
            <person name="Ohm R.A."/>
            <person name="Martin F."/>
            <person name="Silar P."/>
            <person name="Natvig D.O."/>
            <person name="Lalanne C."/>
            <person name="Gautier V."/>
            <person name="Ament-Velasquez S.L."/>
            <person name="Kruys A."/>
            <person name="Hutchinson M.I."/>
            <person name="Powell A.J."/>
            <person name="Barry K."/>
            <person name="Miller A.N."/>
            <person name="Grigoriev I.V."/>
            <person name="Debuchy R."/>
            <person name="Gladieux P."/>
            <person name="Hiltunen Thoren M."/>
            <person name="Johannesson H."/>
        </authorList>
    </citation>
    <scope>NUCLEOTIDE SEQUENCE</scope>
    <source>
        <strain evidence="1">CBS 508.74</strain>
    </source>
</reference>
<protein>
    <submittedName>
        <fullName evidence="1">Uncharacterized protein</fullName>
    </submittedName>
</protein>
<organism evidence="1 2">
    <name type="scientific">Canariomyces notabilis</name>
    <dbReference type="NCBI Taxonomy" id="2074819"/>
    <lineage>
        <taxon>Eukaryota</taxon>
        <taxon>Fungi</taxon>
        <taxon>Dikarya</taxon>
        <taxon>Ascomycota</taxon>
        <taxon>Pezizomycotina</taxon>
        <taxon>Sordariomycetes</taxon>
        <taxon>Sordariomycetidae</taxon>
        <taxon>Sordariales</taxon>
        <taxon>Chaetomiaceae</taxon>
        <taxon>Canariomyces</taxon>
    </lineage>
</organism>
<sequence length="151" mass="17269">MNVVPPAGMWLSSRRCRFLADYEPIAARRTQFPIGRLGRWEVAPPCVSRSDDANLFRFSNFPSTDKPPWTACTGSSISRVWKIRNDDSTEMANMEGYTTLLLIFRSRCGSVRWHVSELALRGPNDRPPVRSQPRADSMLRMQDVCRFLTTT</sequence>
<dbReference type="Proteomes" id="UP001302812">
    <property type="component" value="Unassembled WGS sequence"/>
</dbReference>
<dbReference type="GeneID" id="89934339"/>
<reference evidence="1" key="2">
    <citation type="submission" date="2023-05" db="EMBL/GenBank/DDBJ databases">
        <authorList>
            <consortium name="Lawrence Berkeley National Laboratory"/>
            <person name="Steindorff A."/>
            <person name="Hensen N."/>
            <person name="Bonometti L."/>
            <person name="Westerberg I."/>
            <person name="Brannstrom I.O."/>
            <person name="Guillou S."/>
            <person name="Cros-Aarteil S."/>
            <person name="Calhoun S."/>
            <person name="Haridas S."/>
            <person name="Kuo A."/>
            <person name="Mondo S."/>
            <person name="Pangilinan J."/>
            <person name="Riley R."/>
            <person name="Labutti K."/>
            <person name="Andreopoulos B."/>
            <person name="Lipzen A."/>
            <person name="Chen C."/>
            <person name="Yanf M."/>
            <person name="Daum C."/>
            <person name="Ng V."/>
            <person name="Clum A."/>
            <person name="Ohm R."/>
            <person name="Martin F."/>
            <person name="Silar P."/>
            <person name="Natvig D."/>
            <person name="Lalanne C."/>
            <person name="Gautier V."/>
            <person name="Ament-Velasquez S.L."/>
            <person name="Kruys A."/>
            <person name="Hutchinson M.I."/>
            <person name="Powell A.J."/>
            <person name="Barry K."/>
            <person name="Miller A.N."/>
            <person name="Grigoriev I.V."/>
            <person name="Debuchy R."/>
            <person name="Gladieux P."/>
            <person name="Thoren M.H."/>
            <person name="Johannesson H."/>
        </authorList>
    </citation>
    <scope>NUCLEOTIDE SEQUENCE</scope>
    <source>
        <strain evidence="1">CBS 508.74</strain>
    </source>
</reference>
<dbReference type="AlphaFoldDB" id="A0AAN6TPF9"/>
<dbReference type="EMBL" id="MU853332">
    <property type="protein sequence ID" value="KAK4117751.1"/>
    <property type="molecule type" value="Genomic_DNA"/>
</dbReference>
<name>A0AAN6TPF9_9PEZI</name>